<keyword evidence="2" id="KW-1185">Reference proteome</keyword>
<organism evidence="1 2">
    <name type="scientific">Fulvimarina manganoxydans</name>
    <dbReference type="NCBI Taxonomy" id="937218"/>
    <lineage>
        <taxon>Bacteria</taxon>
        <taxon>Pseudomonadati</taxon>
        <taxon>Pseudomonadota</taxon>
        <taxon>Alphaproteobacteria</taxon>
        <taxon>Hyphomicrobiales</taxon>
        <taxon>Aurantimonadaceae</taxon>
        <taxon>Fulvimarina</taxon>
    </lineage>
</organism>
<evidence type="ECO:0000313" key="1">
    <source>
        <dbReference type="EMBL" id="SMC94118.1"/>
    </source>
</evidence>
<protein>
    <submittedName>
        <fullName evidence="1">Uncharacterized protein</fullName>
    </submittedName>
</protein>
<sequence>MDASASPHGEEAVGACSRLLRQLPEVIVTTTVGRNPLRFKLVTGVCESSQAATAGFSARKAPIRSIAR</sequence>
<dbReference type="EMBL" id="FWXR01000013">
    <property type="protein sequence ID" value="SMC94118.1"/>
    <property type="molecule type" value="Genomic_DNA"/>
</dbReference>
<proteinExistence type="predicted"/>
<dbReference type="Proteomes" id="UP000192656">
    <property type="component" value="Unassembled WGS sequence"/>
</dbReference>
<accession>A0A1W2DAS5</accession>
<name>A0A1W2DAS5_9HYPH</name>
<dbReference type="AlphaFoldDB" id="A0A1W2DAS5"/>
<evidence type="ECO:0000313" key="2">
    <source>
        <dbReference type="Proteomes" id="UP000192656"/>
    </source>
</evidence>
<reference evidence="1 2" key="1">
    <citation type="submission" date="2017-04" db="EMBL/GenBank/DDBJ databases">
        <authorList>
            <person name="Afonso C.L."/>
            <person name="Miller P.J."/>
            <person name="Scott M.A."/>
            <person name="Spackman E."/>
            <person name="Goraichik I."/>
            <person name="Dimitrov K.M."/>
            <person name="Suarez D.L."/>
            <person name="Swayne D.E."/>
        </authorList>
    </citation>
    <scope>NUCLEOTIDE SEQUENCE [LARGE SCALE GENOMIC DNA]</scope>
    <source>
        <strain evidence="1 2">CGMCC 1.10972</strain>
    </source>
</reference>
<gene>
    <name evidence="1" type="ORF">SAMN06297251_113106</name>
</gene>